<feature type="coiled-coil region" evidence="1">
    <location>
        <begin position="177"/>
        <end position="250"/>
    </location>
</feature>
<feature type="coiled-coil region" evidence="1">
    <location>
        <begin position="372"/>
        <end position="406"/>
    </location>
</feature>
<accession>A0A6J5T3L7</accession>
<dbReference type="GO" id="GO:0004519">
    <property type="term" value="F:endonuclease activity"/>
    <property type="evidence" value="ECO:0007669"/>
    <property type="project" value="UniProtKB-KW"/>
</dbReference>
<reference evidence="3" key="1">
    <citation type="submission" date="2020-05" db="EMBL/GenBank/DDBJ databases">
        <authorList>
            <person name="Chiriac C."/>
            <person name="Salcher M."/>
            <person name="Ghai R."/>
            <person name="Kavagutti S V."/>
        </authorList>
    </citation>
    <scope>NUCLEOTIDE SEQUENCE</scope>
</reference>
<dbReference type="PANTHER" id="PTHR32114">
    <property type="entry name" value="ABC TRANSPORTER ABCH.3"/>
    <property type="match status" value="1"/>
</dbReference>
<dbReference type="PANTHER" id="PTHR32114:SF2">
    <property type="entry name" value="ABC TRANSPORTER ABCH.3"/>
    <property type="match status" value="1"/>
</dbReference>
<dbReference type="Gene3D" id="3.40.50.300">
    <property type="entry name" value="P-loop containing nucleotide triphosphate hydrolases"/>
    <property type="match status" value="2"/>
</dbReference>
<dbReference type="GO" id="GO:0006302">
    <property type="term" value="P:double-strand break repair"/>
    <property type="evidence" value="ECO:0007669"/>
    <property type="project" value="InterPro"/>
</dbReference>
<proteinExistence type="predicted"/>
<gene>
    <name evidence="3" type="ORF">UFOVP1636_185</name>
</gene>
<keyword evidence="3" id="KW-0540">Nuclease</keyword>
<evidence type="ECO:0000259" key="2">
    <source>
        <dbReference type="Pfam" id="PF13476"/>
    </source>
</evidence>
<keyword evidence="3" id="KW-0378">Hydrolase</keyword>
<keyword evidence="1" id="KW-0175">Coiled coil</keyword>
<feature type="domain" description="Rad50/SbcC-type AAA" evidence="2">
    <location>
        <begin position="7"/>
        <end position="222"/>
    </location>
</feature>
<protein>
    <submittedName>
        <fullName evidence="3">Endonuclease subunit</fullName>
    </submittedName>
</protein>
<dbReference type="InterPro" id="IPR038729">
    <property type="entry name" value="Rad50/SbcC_AAA"/>
</dbReference>
<dbReference type="Pfam" id="PF13476">
    <property type="entry name" value="AAA_23"/>
    <property type="match status" value="1"/>
</dbReference>
<evidence type="ECO:0000256" key="1">
    <source>
        <dbReference type="SAM" id="Coils"/>
    </source>
</evidence>
<evidence type="ECO:0000313" key="3">
    <source>
        <dbReference type="EMBL" id="CAB4221197.1"/>
    </source>
</evidence>
<name>A0A6J5T3L7_9CAUD</name>
<keyword evidence="3" id="KW-0255">Endonuclease</keyword>
<sequence length="588" mass="67406">MLKIKSVTAKNFLSIGNVTQSVNLDRNDLTLILGENLDLGGDDSGARNGTGKSALLNIVSYALYGNALTNIKKDNLINRTNAKGMMVTIDFEKDGVEYRVERGRKPNVMKFYVADVEQQIVDESQGDSRETQQDIERLLCMSHSMFKHIVALNTYTEPFLSLRASDQREIIEQLMGITLLSEKAEVLKDRIKQTKDDIQQDEFRIRAVIDANKRIEEQIQALRRRQTLWVNKYNTDCDQLQSAYDQLNQIDIEAELAAHRALTAYNEKSAKIRALNSLIKRCELDEARELKHIDQLKAEIASLENHTCHSCGQSFHDDKQLKLLDSKNKTLQEALLQSLATNTQYIENTQELNDLGVLGTHPNVFYDRESDAVEHRATLANLLQQIEQKKLEVDPYEDQIEEMTKTALEEVSYDNINQLTKMKDHEEFLLKLLTNKDSFIRKKIIDQNLSYLNTRLSYYLEKIGLPHQVEFQNDLTVSITELGRDLDFDNLSRGERNRLILSLSWAFRDVWESLYQKVNLLFVDELVDSGLDSSGMESSLAILKKLSRDGKKSVWLVSHRDELVARVENILRVTKSNGYTTYGTDIDS</sequence>
<dbReference type="EMBL" id="LR797503">
    <property type="protein sequence ID" value="CAB4221197.1"/>
    <property type="molecule type" value="Genomic_DNA"/>
</dbReference>
<organism evidence="3">
    <name type="scientific">uncultured Caudovirales phage</name>
    <dbReference type="NCBI Taxonomy" id="2100421"/>
    <lineage>
        <taxon>Viruses</taxon>
        <taxon>Duplodnaviria</taxon>
        <taxon>Heunggongvirae</taxon>
        <taxon>Uroviricota</taxon>
        <taxon>Caudoviricetes</taxon>
        <taxon>Peduoviridae</taxon>
        <taxon>Maltschvirus</taxon>
        <taxon>Maltschvirus maltsch</taxon>
    </lineage>
</organism>
<dbReference type="GO" id="GO:0016887">
    <property type="term" value="F:ATP hydrolysis activity"/>
    <property type="evidence" value="ECO:0007669"/>
    <property type="project" value="InterPro"/>
</dbReference>
<dbReference type="InterPro" id="IPR027417">
    <property type="entry name" value="P-loop_NTPase"/>
</dbReference>
<dbReference type="SUPFAM" id="SSF52540">
    <property type="entry name" value="P-loop containing nucleoside triphosphate hydrolases"/>
    <property type="match status" value="1"/>
</dbReference>